<reference evidence="1" key="2">
    <citation type="journal article" date="2021" name="PeerJ">
        <title>Extensive microbial diversity within the chicken gut microbiome revealed by metagenomics and culture.</title>
        <authorList>
            <person name="Gilroy R."/>
            <person name="Ravi A."/>
            <person name="Getino M."/>
            <person name="Pursley I."/>
            <person name="Horton D.L."/>
            <person name="Alikhan N.F."/>
            <person name="Baker D."/>
            <person name="Gharbi K."/>
            <person name="Hall N."/>
            <person name="Watson M."/>
            <person name="Adriaenssens E.M."/>
            <person name="Foster-Nyarko E."/>
            <person name="Jarju S."/>
            <person name="Secka A."/>
            <person name="Antonio M."/>
            <person name="Oren A."/>
            <person name="Chaudhuri R.R."/>
            <person name="La Ragione R."/>
            <person name="Hildebrand F."/>
            <person name="Pallen M.J."/>
        </authorList>
    </citation>
    <scope>NUCLEOTIDE SEQUENCE</scope>
    <source>
        <strain evidence="1">1063</strain>
    </source>
</reference>
<accession>A0A9D1HQD4</accession>
<dbReference type="InterPro" id="IPR022476">
    <property type="entry name" value="Spore_YabP/YqfC"/>
</dbReference>
<evidence type="ECO:0000313" key="2">
    <source>
        <dbReference type="Proteomes" id="UP000824088"/>
    </source>
</evidence>
<comment type="caution">
    <text evidence="1">The sequence shown here is derived from an EMBL/GenBank/DDBJ whole genome shotgun (WGS) entry which is preliminary data.</text>
</comment>
<protein>
    <submittedName>
        <fullName evidence="1">YabP/YqfC family sporulation protein</fullName>
    </submittedName>
</protein>
<dbReference type="AlphaFoldDB" id="A0A9D1HQD4"/>
<gene>
    <name evidence="1" type="ORF">IAD51_00435</name>
</gene>
<name>A0A9D1HQD4_9FIRM</name>
<reference evidence="1" key="1">
    <citation type="submission" date="2020-10" db="EMBL/GenBank/DDBJ databases">
        <authorList>
            <person name="Gilroy R."/>
        </authorList>
    </citation>
    <scope>NUCLEOTIDE SEQUENCE</scope>
    <source>
        <strain evidence="1">1063</strain>
    </source>
</reference>
<dbReference type="Pfam" id="PF07873">
    <property type="entry name" value="YabP"/>
    <property type="match status" value="1"/>
</dbReference>
<evidence type="ECO:0000313" key="1">
    <source>
        <dbReference type="EMBL" id="HIU20698.1"/>
    </source>
</evidence>
<organism evidence="1 2">
    <name type="scientific">Candidatus Limadaptatus stercorigallinarum</name>
    <dbReference type="NCBI Taxonomy" id="2840845"/>
    <lineage>
        <taxon>Bacteria</taxon>
        <taxon>Bacillati</taxon>
        <taxon>Bacillota</taxon>
        <taxon>Clostridia</taxon>
        <taxon>Eubacteriales</taxon>
        <taxon>Candidatus Limadaptatus</taxon>
    </lineage>
</organism>
<sequence length="83" mass="8891">MFLKEALGKLKMDDAFVPYTVTLFGDGGVALSGIKGVVFSSDTEVRVRLGRRTLTVRGEELIIAQIGGGDIFVRGAVKGVEFD</sequence>
<dbReference type="Proteomes" id="UP000824088">
    <property type="component" value="Unassembled WGS sequence"/>
</dbReference>
<dbReference type="EMBL" id="DVMN01000007">
    <property type="protein sequence ID" value="HIU20698.1"/>
    <property type="molecule type" value="Genomic_DNA"/>
</dbReference>
<proteinExistence type="predicted"/>